<dbReference type="InterPro" id="IPR002347">
    <property type="entry name" value="SDR_fam"/>
</dbReference>
<evidence type="ECO:0000256" key="1">
    <source>
        <dbReference type="SAM" id="MobiDB-lite"/>
    </source>
</evidence>
<dbReference type="InterPro" id="IPR036291">
    <property type="entry name" value="NAD(P)-bd_dom_sf"/>
</dbReference>
<gene>
    <name evidence="2" type="ORF">PGLA2088_LOCUS14050</name>
</gene>
<dbReference type="Pfam" id="PF00106">
    <property type="entry name" value="adh_short"/>
    <property type="match status" value="1"/>
</dbReference>
<dbReference type="AlphaFoldDB" id="A0A813ISX0"/>
<feature type="compositionally biased region" description="Basic and acidic residues" evidence="1">
    <location>
        <begin position="1"/>
        <end position="10"/>
    </location>
</feature>
<dbReference type="Gene3D" id="3.40.50.720">
    <property type="entry name" value="NAD(P)-binding Rossmann-like Domain"/>
    <property type="match status" value="1"/>
</dbReference>
<dbReference type="SUPFAM" id="SSF51735">
    <property type="entry name" value="NAD(P)-binding Rossmann-fold domains"/>
    <property type="match status" value="1"/>
</dbReference>
<accession>A0A813ISX0</accession>
<dbReference type="Proteomes" id="UP000626109">
    <property type="component" value="Unassembled WGS sequence"/>
</dbReference>
<evidence type="ECO:0000313" key="3">
    <source>
        <dbReference type="Proteomes" id="UP000626109"/>
    </source>
</evidence>
<dbReference type="EMBL" id="CAJNNW010017002">
    <property type="protein sequence ID" value="CAE8660130.1"/>
    <property type="molecule type" value="Genomic_DNA"/>
</dbReference>
<protein>
    <recommendedName>
        <fullName evidence="4">Protochlorophyllide reductase</fullName>
    </recommendedName>
</protein>
<feature type="region of interest" description="Disordered" evidence="1">
    <location>
        <begin position="1"/>
        <end position="35"/>
    </location>
</feature>
<name>A0A813ISX0_POLGL</name>
<feature type="non-terminal residue" evidence="2">
    <location>
        <position position="104"/>
    </location>
</feature>
<feature type="compositionally biased region" description="Basic and acidic residues" evidence="1">
    <location>
        <begin position="19"/>
        <end position="35"/>
    </location>
</feature>
<sequence length="104" mass="11863">MGCSSGKHEQQQQQQQRQEQQERQERQERQEVKTNWYHDFEAKLSKFTSLEGKVFCVTGCTEGIGYAHARAAAQKDAHVVMLNRQSQRSVAAEQMIAKQVPGAK</sequence>
<comment type="caution">
    <text evidence="2">The sequence shown here is derived from an EMBL/GenBank/DDBJ whole genome shotgun (WGS) entry which is preliminary data.</text>
</comment>
<reference evidence="2" key="1">
    <citation type="submission" date="2021-02" db="EMBL/GenBank/DDBJ databases">
        <authorList>
            <person name="Dougan E. K."/>
            <person name="Rhodes N."/>
            <person name="Thang M."/>
            <person name="Chan C."/>
        </authorList>
    </citation>
    <scope>NUCLEOTIDE SEQUENCE</scope>
</reference>
<organism evidence="2 3">
    <name type="scientific">Polarella glacialis</name>
    <name type="common">Dinoflagellate</name>
    <dbReference type="NCBI Taxonomy" id="89957"/>
    <lineage>
        <taxon>Eukaryota</taxon>
        <taxon>Sar</taxon>
        <taxon>Alveolata</taxon>
        <taxon>Dinophyceae</taxon>
        <taxon>Suessiales</taxon>
        <taxon>Suessiaceae</taxon>
        <taxon>Polarella</taxon>
    </lineage>
</organism>
<proteinExistence type="predicted"/>
<evidence type="ECO:0008006" key="4">
    <source>
        <dbReference type="Google" id="ProtNLM"/>
    </source>
</evidence>
<evidence type="ECO:0000313" key="2">
    <source>
        <dbReference type="EMBL" id="CAE8660130.1"/>
    </source>
</evidence>